<keyword evidence="12" id="KW-1185">Reference proteome</keyword>
<dbReference type="EMBL" id="JAKCXM010000503">
    <property type="protein sequence ID" value="KAJ0393341.1"/>
    <property type="molecule type" value="Genomic_DNA"/>
</dbReference>
<dbReference type="SUPFAM" id="SSF81324">
    <property type="entry name" value="Voltage-gated potassium channels"/>
    <property type="match status" value="1"/>
</dbReference>
<comment type="caution">
    <text evidence="11">The sequence shown here is derived from an EMBL/GenBank/DDBJ whole genome shotgun (WGS) entry which is preliminary data.</text>
</comment>
<feature type="compositionally biased region" description="Low complexity" evidence="8">
    <location>
        <begin position="39"/>
        <end position="54"/>
    </location>
</feature>
<feature type="transmembrane region" description="Helical" evidence="9">
    <location>
        <begin position="374"/>
        <end position="401"/>
    </location>
</feature>
<dbReference type="SMART" id="SM00100">
    <property type="entry name" value="cNMP"/>
    <property type="match status" value="1"/>
</dbReference>
<dbReference type="GO" id="GO:0003254">
    <property type="term" value="P:regulation of membrane depolarization"/>
    <property type="evidence" value="ECO:0007669"/>
    <property type="project" value="TreeGrafter"/>
</dbReference>
<evidence type="ECO:0000256" key="7">
    <source>
        <dbReference type="SAM" id="Coils"/>
    </source>
</evidence>
<evidence type="ECO:0000256" key="4">
    <source>
        <dbReference type="ARBA" id="ARBA00022989"/>
    </source>
</evidence>
<reference evidence="11" key="1">
    <citation type="submission" date="2021-12" db="EMBL/GenBank/DDBJ databases">
        <title>Prjna785345.</title>
        <authorList>
            <person name="Rujirawat T."/>
            <person name="Krajaejun T."/>
        </authorList>
    </citation>
    <scope>NUCLEOTIDE SEQUENCE</scope>
    <source>
        <strain evidence="11">Pi057C3</strain>
    </source>
</reference>
<evidence type="ECO:0000256" key="1">
    <source>
        <dbReference type="ARBA" id="ARBA00004141"/>
    </source>
</evidence>
<dbReference type="Proteomes" id="UP001209570">
    <property type="component" value="Unassembled WGS sequence"/>
</dbReference>
<keyword evidence="5" id="KW-0406">Ion transport</keyword>
<keyword evidence="4 9" id="KW-1133">Transmembrane helix</keyword>
<evidence type="ECO:0000256" key="8">
    <source>
        <dbReference type="SAM" id="MobiDB-lite"/>
    </source>
</evidence>
<name>A0AAD5M328_PYTIN</name>
<dbReference type="PANTHER" id="PTHR45689">
    <property type="entry name" value="I[[H]] CHANNEL, ISOFORM E"/>
    <property type="match status" value="1"/>
</dbReference>
<evidence type="ECO:0000313" key="12">
    <source>
        <dbReference type="Proteomes" id="UP001209570"/>
    </source>
</evidence>
<gene>
    <name evidence="11" type="ORF">P43SY_007102</name>
</gene>
<dbReference type="Pfam" id="PF00027">
    <property type="entry name" value="cNMP_binding"/>
    <property type="match status" value="1"/>
</dbReference>
<dbReference type="InterPro" id="IPR000595">
    <property type="entry name" value="cNMP-bd_dom"/>
</dbReference>
<dbReference type="PRINTS" id="PR00103">
    <property type="entry name" value="CAMPKINASE"/>
</dbReference>
<dbReference type="InterPro" id="IPR014710">
    <property type="entry name" value="RmlC-like_jellyroll"/>
</dbReference>
<dbReference type="Gene3D" id="1.10.287.630">
    <property type="entry name" value="Helix hairpin bin"/>
    <property type="match status" value="1"/>
</dbReference>
<feature type="coiled-coil region" evidence="7">
    <location>
        <begin position="747"/>
        <end position="781"/>
    </location>
</feature>
<feature type="transmembrane region" description="Helical" evidence="9">
    <location>
        <begin position="311"/>
        <end position="335"/>
    </location>
</feature>
<dbReference type="InterPro" id="IPR005821">
    <property type="entry name" value="Ion_trans_dom"/>
</dbReference>
<dbReference type="Gene3D" id="2.60.120.10">
    <property type="entry name" value="Jelly Rolls"/>
    <property type="match status" value="1"/>
</dbReference>
<dbReference type="PROSITE" id="PS50042">
    <property type="entry name" value="CNMP_BINDING_3"/>
    <property type="match status" value="1"/>
</dbReference>
<keyword evidence="6 9" id="KW-0472">Membrane</keyword>
<evidence type="ECO:0000313" key="11">
    <source>
        <dbReference type="EMBL" id="KAJ0393341.1"/>
    </source>
</evidence>
<keyword evidence="7" id="KW-0175">Coiled coil</keyword>
<dbReference type="AlphaFoldDB" id="A0AAD5M328"/>
<proteinExistence type="predicted"/>
<dbReference type="InterPro" id="IPR018488">
    <property type="entry name" value="cNMP-bd_CS"/>
</dbReference>
<feature type="region of interest" description="Disordered" evidence="8">
    <location>
        <begin position="39"/>
        <end position="58"/>
    </location>
</feature>
<dbReference type="GO" id="GO:0098855">
    <property type="term" value="C:HCN channel complex"/>
    <property type="evidence" value="ECO:0007669"/>
    <property type="project" value="TreeGrafter"/>
</dbReference>
<dbReference type="CDD" id="cd00038">
    <property type="entry name" value="CAP_ED"/>
    <property type="match status" value="1"/>
</dbReference>
<feature type="transmembrane region" description="Helical" evidence="9">
    <location>
        <begin position="193"/>
        <end position="213"/>
    </location>
</feature>
<dbReference type="GO" id="GO:0005249">
    <property type="term" value="F:voltage-gated potassium channel activity"/>
    <property type="evidence" value="ECO:0007669"/>
    <property type="project" value="TreeGrafter"/>
</dbReference>
<dbReference type="InterPro" id="IPR018490">
    <property type="entry name" value="cNMP-bd_dom_sf"/>
</dbReference>
<evidence type="ECO:0000256" key="3">
    <source>
        <dbReference type="ARBA" id="ARBA00022692"/>
    </source>
</evidence>
<organism evidence="11 12">
    <name type="scientific">Pythium insidiosum</name>
    <name type="common">Pythiosis disease agent</name>
    <dbReference type="NCBI Taxonomy" id="114742"/>
    <lineage>
        <taxon>Eukaryota</taxon>
        <taxon>Sar</taxon>
        <taxon>Stramenopiles</taxon>
        <taxon>Oomycota</taxon>
        <taxon>Peronosporomycetes</taxon>
        <taxon>Pythiales</taxon>
        <taxon>Pythiaceae</taxon>
        <taxon>Pythium</taxon>
    </lineage>
</organism>
<evidence type="ECO:0000256" key="6">
    <source>
        <dbReference type="ARBA" id="ARBA00023136"/>
    </source>
</evidence>
<keyword evidence="2" id="KW-0813">Transport</keyword>
<dbReference type="Gene3D" id="1.10.287.70">
    <property type="match status" value="1"/>
</dbReference>
<evidence type="ECO:0000256" key="2">
    <source>
        <dbReference type="ARBA" id="ARBA00022448"/>
    </source>
</evidence>
<dbReference type="Pfam" id="PF00520">
    <property type="entry name" value="Ion_trans"/>
    <property type="match status" value="1"/>
</dbReference>
<evidence type="ECO:0000259" key="10">
    <source>
        <dbReference type="PROSITE" id="PS50042"/>
    </source>
</evidence>
<feature type="domain" description="Cyclic nucleotide-binding" evidence="10">
    <location>
        <begin position="479"/>
        <end position="661"/>
    </location>
</feature>
<keyword evidence="3 9" id="KW-0812">Transmembrane</keyword>
<sequence length="801" mass="90674">MRAIRAAMTVAHSARQKAAEDGKRYHDLVERFQIRRVHSVSTSTATTSRTGSVREGSTIASARATKVHPGLPGERPSVVSDTTLIEHLSAQQRSELLKAPWSQRRSLFFHALTRRRFGTPAKRYRPVETDGRPTWRQRLRALWTPMSPTSTTARIRFSIILALFCVDAVYLPLELAFPKAVHAAAMSRRLETLLDTYFLVDLALYFNTAFVDARGRLVYDRRRIARHYIRHWFLVDLLSSFPFDAFGVGTTAGSGTTVTSWRWAQVVSDGLLRIPRLVHLLTDARRAWVRRPDQADDSVITRLFYSRYAHLIRIVSIIVAIVFIAHYLACCWILLQSRPETQDTPVEQYVRSLYLTLQLLQGQGVNTTSVAQDVFAAIAVLIGSIVLAVVFGHVAILVSNFNANTTSYQRKMESVFAVMSKLQLPAPLRERIHQYYEHLWREYESLDGEVVKFSRELSHTLGLEVVLYKYMDLVMHVPFWRECSPDFQKQLMLHLHVRVYLPDDYVIRRGEVGDEFYMINRGVCELVLSPDSIENASEPMPAPDTTVWKREHAVYERDPSPRRRGGTGEYDFGVRGWAQNSARLLGVDTGRTDDGGVGNVRTLVRGQAFGELALIMNYERRASVRATSYVEMCVLKRADMQQIFVRYREDRRRVLLSIVATTIRLNDSAGVSCPLRQVIAASTAGGERLSVMDTTTRLVDAMDVDIDDDSIRFGIGPAFGRIVKDAAPAQTSERTRKESDHAVLSTLETLVANQERLMTAVDMLRQECEALRQQQLRLAKDIDVTDDSDDSVTACGGAEVW</sequence>
<dbReference type="SUPFAM" id="SSF51206">
    <property type="entry name" value="cAMP-binding domain-like"/>
    <property type="match status" value="1"/>
</dbReference>
<dbReference type="InterPro" id="IPR051413">
    <property type="entry name" value="K/Na_HCN_channel"/>
</dbReference>
<protein>
    <recommendedName>
        <fullName evidence="10">Cyclic nucleotide-binding domain-containing protein</fullName>
    </recommendedName>
</protein>
<evidence type="ECO:0000256" key="9">
    <source>
        <dbReference type="SAM" id="Phobius"/>
    </source>
</evidence>
<evidence type="ECO:0000256" key="5">
    <source>
        <dbReference type="ARBA" id="ARBA00023065"/>
    </source>
</evidence>
<dbReference type="PROSITE" id="PS00888">
    <property type="entry name" value="CNMP_BINDING_1"/>
    <property type="match status" value="1"/>
</dbReference>
<comment type="subcellular location">
    <subcellularLocation>
        <location evidence="1">Membrane</location>
        <topology evidence="1">Multi-pass membrane protein</topology>
    </subcellularLocation>
</comment>
<accession>A0AAD5M328</accession>
<feature type="region of interest" description="Disordered" evidence="8">
    <location>
        <begin position="1"/>
        <end position="22"/>
    </location>
</feature>
<feature type="transmembrane region" description="Helical" evidence="9">
    <location>
        <begin position="155"/>
        <end position="173"/>
    </location>
</feature>
<dbReference type="PANTHER" id="PTHR45689:SF5">
    <property type="entry name" value="I[[H]] CHANNEL, ISOFORM E"/>
    <property type="match status" value="1"/>
</dbReference>
<dbReference type="GO" id="GO:0035725">
    <property type="term" value="P:sodium ion transmembrane transport"/>
    <property type="evidence" value="ECO:0007669"/>
    <property type="project" value="TreeGrafter"/>
</dbReference>